<protein>
    <submittedName>
        <fullName evidence="2">Uncharacterized protein</fullName>
    </submittedName>
</protein>
<keyword evidence="1" id="KW-0472">Membrane</keyword>
<keyword evidence="3" id="KW-1185">Reference proteome</keyword>
<keyword evidence="1" id="KW-0812">Transmembrane</keyword>
<feature type="transmembrane region" description="Helical" evidence="1">
    <location>
        <begin position="12"/>
        <end position="32"/>
    </location>
</feature>
<evidence type="ECO:0000256" key="1">
    <source>
        <dbReference type="SAM" id="Phobius"/>
    </source>
</evidence>
<keyword evidence="1" id="KW-1133">Transmembrane helix</keyword>
<dbReference type="AlphaFoldDB" id="A0A6A5XWH6"/>
<sequence>MHSTVPPRGPRISSLALVSLLRFCILNFPVILPFTVHASCSGHLVQFALVPVALAVAPRLPFRPFQHTRGINKD</sequence>
<dbReference type="GeneID" id="54284945"/>
<organism evidence="2 3">
    <name type="scientific">Aaosphaeria arxii CBS 175.79</name>
    <dbReference type="NCBI Taxonomy" id="1450172"/>
    <lineage>
        <taxon>Eukaryota</taxon>
        <taxon>Fungi</taxon>
        <taxon>Dikarya</taxon>
        <taxon>Ascomycota</taxon>
        <taxon>Pezizomycotina</taxon>
        <taxon>Dothideomycetes</taxon>
        <taxon>Pleosporomycetidae</taxon>
        <taxon>Pleosporales</taxon>
        <taxon>Pleosporales incertae sedis</taxon>
        <taxon>Aaosphaeria</taxon>
    </lineage>
</organism>
<dbReference type="RefSeq" id="XP_033386024.1">
    <property type="nucleotide sequence ID" value="XM_033527548.1"/>
</dbReference>
<gene>
    <name evidence="2" type="ORF">BU24DRAFT_420732</name>
</gene>
<accession>A0A6A5XWH6</accession>
<evidence type="ECO:0000313" key="3">
    <source>
        <dbReference type="Proteomes" id="UP000799778"/>
    </source>
</evidence>
<name>A0A6A5XWH6_9PLEO</name>
<feature type="transmembrane region" description="Helical" evidence="1">
    <location>
        <begin position="44"/>
        <end position="62"/>
    </location>
</feature>
<evidence type="ECO:0000313" key="2">
    <source>
        <dbReference type="EMBL" id="KAF2017685.1"/>
    </source>
</evidence>
<reference evidence="2" key="1">
    <citation type="journal article" date="2020" name="Stud. Mycol.">
        <title>101 Dothideomycetes genomes: a test case for predicting lifestyles and emergence of pathogens.</title>
        <authorList>
            <person name="Haridas S."/>
            <person name="Albert R."/>
            <person name="Binder M."/>
            <person name="Bloem J."/>
            <person name="Labutti K."/>
            <person name="Salamov A."/>
            <person name="Andreopoulos B."/>
            <person name="Baker S."/>
            <person name="Barry K."/>
            <person name="Bills G."/>
            <person name="Bluhm B."/>
            <person name="Cannon C."/>
            <person name="Castanera R."/>
            <person name="Culley D."/>
            <person name="Daum C."/>
            <person name="Ezra D."/>
            <person name="Gonzalez J."/>
            <person name="Henrissat B."/>
            <person name="Kuo A."/>
            <person name="Liang C."/>
            <person name="Lipzen A."/>
            <person name="Lutzoni F."/>
            <person name="Magnuson J."/>
            <person name="Mondo S."/>
            <person name="Nolan M."/>
            <person name="Ohm R."/>
            <person name="Pangilinan J."/>
            <person name="Park H.-J."/>
            <person name="Ramirez L."/>
            <person name="Alfaro M."/>
            <person name="Sun H."/>
            <person name="Tritt A."/>
            <person name="Yoshinaga Y."/>
            <person name="Zwiers L.-H."/>
            <person name="Turgeon B."/>
            <person name="Goodwin S."/>
            <person name="Spatafora J."/>
            <person name="Crous P."/>
            <person name="Grigoriev I."/>
        </authorList>
    </citation>
    <scope>NUCLEOTIDE SEQUENCE</scope>
    <source>
        <strain evidence="2">CBS 175.79</strain>
    </source>
</reference>
<dbReference type="EMBL" id="ML978068">
    <property type="protein sequence ID" value="KAF2017685.1"/>
    <property type="molecule type" value="Genomic_DNA"/>
</dbReference>
<dbReference type="Proteomes" id="UP000799778">
    <property type="component" value="Unassembled WGS sequence"/>
</dbReference>
<proteinExistence type="predicted"/>